<feature type="signal peptide" evidence="1">
    <location>
        <begin position="1"/>
        <end position="21"/>
    </location>
</feature>
<dbReference type="Proteomes" id="UP000005640">
    <property type="component" value="Chromosome 14"/>
</dbReference>
<dbReference type="Antibodypedia" id="4379">
    <property type="antibodies" value="1178 antibodies from 38 providers"/>
</dbReference>
<accession>A0A2R8Y709</accession>
<dbReference type="EMBL" id="AC007262">
    <property type="status" value="NOT_ANNOTATED_CDS"/>
    <property type="molecule type" value="Genomic_DNA"/>
</dbReference>
<reference evidence="2 3" key="3">
    <citation type="journal article" date="2004" name="Nature">
        <title>Finishing the euchromatic sequence of the human genome.</title>
        <authorList>
            <consortium name="International Human Genome Sequencing Consortium"/>
        </authorList>
    </citation>
    <scope>NUCLEOTIDE SEQUENCE [LARGE SCALE GENOMIC DNA]</scope>
</reference>
<reference evidence="2 3" key="1">
    <citation type="journal article" date="2001" name="Nature">
        <title>Initial sequencing and analysis of the human genome.</title>
        <authorList>
            <consortium name="International Human Genome Sequencing Consortium"/>
            <person name="Lander E.S."/>
            <person name="Linton L.M."/>
            <person name="Birren B."/>
            <person name="Nusbaum C."/>
            <person name="Zody M.C."/>
            <person name="Baldwin J."/>
            <person name="Devon K."/>
            <person name="Dewar K."/>
            <person name="Doyle M."/>
            <person name="FitzHugh W."/>
            <person name="Funke R."/>
            <person name="Gage D."/>
            <person name="Harris K."/>
            <person name="Heaford A."/>
            <person name="Howland J."/>
            <person name="Kann L."/>
            <person name="Lehoczky J."/>
            <person name="LeVine R."/>
            <person name="McEwan P."/>
            <person name="McKernan K."/>
            <person name="Meldrim J."/>
            <person name="Mesirov J.P."/>
            <person name="Miranda C."/>
            <person name="Morris W."/>
            <person name="Naylor J."/>
            <person name="Raymond C."/>
            <person name="Rosetti M."/>
            <person name="Santos R."/>
            <person name="Sheridan A."/>
            <person name="Sougnez C."/>
            <person name="Stange-Thomann N."/>
            <person name="Stojanovic N."/>
            <person name="Subramanian A."/>
            <person name="Wyman D."/>
            <person name="Rogers J."/>
            <person name="Sulston J."/>
            <person name="Ainscough R."/>
            <person name="Beck S."/>
            <person name="Bentley D."/>
            <person name="Burton J."/>
            <person name="Clee C."/>
            <person name="Carter N."/>
            <person name="Coulson A."/>
            <person name="Deadman R."/>
            <person name="Deloukas P."/>
            <person name="Dunham A."/>
            <person name="Dunham I."/>
            <person name="Durbin R."/>
            <person name="French L."/>
            <person name="Grafham D."/>
            <person name="Gregory S."/>
            <person name="Hubbard T."/>
            <person name="Humphray S."/>
            <person name="Hunt A."/>
            <person name="Jones M."/>
            <person name="Lloyd C."/>
            <person name="McMurray A."/>
            <person name="Matthews L."/>
            <person name="Mercer S."/>
            <person name="Milne S."/>
            <person name="Mullikin J.C."/>
            <person name="Mungall A."/>
            <person name="Plumb R."/>
            <person name="Ross M."/>
            <person name="Shownkeen R."/>
            <person name="Sims S."/>
            <person name="Waterston R.H."/>
            <person name="Wilson R.K."/>
            <person name="Hillier L.W."/>
            <person name="McPherson J.D."/>
            <person name="Marra M.A."/>
            <person name="Mardis E.R."/>
            <person name="Fulton L.A."/>
            <person name="Chinwalla A.T."/>
            <person name="Pepin K.H."/>
            <person name="Gish W.R."/>
            <person name="Chissoe S.L."/>
            <person name="Wendl M.C."/>
            <person name="Delehaunty K.D."/>
            <person name="Miner T.L."/>
            <person name="Delehaunty A."/>
            <person name="Kramer J.B."/>
            <person name="Cook L.L."/>
            <person name="Fulton R.S."/>
            <person name="Johnson D.L."/>
            <person name="Minx P.J."/>
            <person name="Clifton S.W."/>
            <person name="Hawkins T."/>
            <person name="Branscomb E."/>
            <person name="Predki P."/>
            <person name="Richardson P."/>
            <person name="Wenning S."/>
            <person name="Slezak T."/>
            <person name="Doggett N."/>
            <person name="Cheng J.F."/>
            <person name="Olsen A."/>
            <person name="Lucas S."/>
            <person name="Elkin C."/>
            <person name="Uberbacher E."/>
            <person name="Frazier M."/>
            <person name="Gibbs R.A."/>
            <person name="Muzny D.M."/>
            <person name="Scherer S.E."/>
            <person name="Bouck J.B."/>
            <person name="Sodergren E.J."/>
            <person name="Worley K.C."/>
            <person name="Rives C.M."/>
            <person name="Gorrell J.H."/>
            <person name="Metzker M.L."/>
            <person name="Naylor S.L."/>
            <person name="Kucherlapati R.S."/>
            <person name="Nelson D.L."/>
            <person name="Weinstock G.M."/>
            <person name="Sakaki Y."/>
            <person name="Fujiyama A."/>
            <person name="Hattori M."/>
            <person name="Yada T."/>
            <person name="Toyoda A."/>
            <person name="Itoh T."/>
            <person name="Kawagoe C."/>
            <person name="Watanabe H."/>
            <person name="Totoki Y."/>
            <person name="Taylor T."/>
            <person name="Weissenbach J."/>
            <person name="Heilig R."/>
            <person name="Saurin W."/>
            <person name="Artiguenave F."/>
            <person name="Brottier P."/>
            <person name="Bruls T."/>
            <person name="Pelletier E."/>
            <person name="Robert C."/>
            <person name="Wincker P."/>
            <person name="Smith D.R."/>
            <person name="Doucette-Stamm L."/>
            <person name="Rubenfield M."/>
            <person name="Weinstock K."/>
            <person name="Lee H.M."/>
            <person name="Dubois J."/>
            <person name="Rosenthal A."/>
            <person name="Platzer M."/>
            <person name="Nyakatura G."/>
            <person name="Taudien S."/>
            <person name="Rump A."/>
            <person name="Yang H."/>
            <person name="Yu J."/>
            <person name="Wang J."/>
            <person name="Huang G."/>
            <person name="Gu J."/>
            <person name="Hood L."/>
            <person name="Rowen L."/>
            <person name="Madan A."/>
            <person name="Qin S."/>
            <person name="Davis R.W."/>
            <person name="Federspiel N.A."/>
            <person name="Abola A.P."/>
            <person name="Proctor M.J."/>
            <person name="Myers R.M."/>
            <person name="Schmutz J."/>
            <person name="Dickson M."/>
            <person name="Grimwood J."/>
            <person name="Cox D.R."/>
            <person name="Olson M.V."/>
            <person name="Kaul R."/>
            <person name="Raymond C."/>
            <person name="Shimizu N."/>
            <person name="Kawasaki K."/>
            <person name="Minoshima S."/>
            <person name="Evans G.A."/>
            <person name="Athanasiou M."/>
            <person name="Schultz R."/>
            <person name="Roe B.A."/>
            <person name="Chen F."/>
            <person name="Pan H."/>
            <person name="Ramser J."/>
            <person name="Lehrach H."/>
            <person name="Reinhardt R."/>
            <person name="McCombie W.R."/>
            <person name="de la Bastide M."/>
            <person name="Dedhia N."/>
            <person name="Blocker H."/>
            <person name="Hornischer K."/>
            <person name="Nordsiek G."/>
            <person name="Agarwala R."/>
            <person name="Aravind L."/>
            <person name="Bailey J.A."/>
            <person name="Bateman A."/>
            <person name="Batzoglou S."/>
            <person name="Birney E."/>
            <person name="Bork P."/>
            <person name="Brown D.G."/>
            <person name="Burge C.B."/>
            <person name="Cerutti L."/>
            <person name="Chen H.C."/>
            <person name="Church D."/>
            <person name="Clamp M."/>
            <person name="Copley R.R."/>
            <person name="Doerks T."/>
            <person name="Eddy S.R."/>
            <person name="Eichler E.E."/>
            <person name="Furey T.S."/>
            <person name="Galagan J."/>
            <person name="Gilbert J.G."/>
            <person name="Harmon C."/>
            <person name="Hayashizaki Y."/>
            <person name="Haussler D."/>
            <person name="Hermjakob H."/>
            <person name="Hokamp K."/>
            <person name="Jang W."/>
            <person name="Johnson L.S."/>
            <person name="Jones T.A."/>
            <person name="Kasif S."/>
            <person name="Kaspryzk A."/>
            <person name="Kennedy S."/>
            <person name="Kent W.J."/>
            <person name="Kitts P."/>
            <person name="Koonin E.V."/>
            <person name="Korf I."/>
            <person name="Kulp D."/>
            <person name="Lancet D."/>
            <person name="Lowe T.M."/>
            <person name="McLysaght A."/>
            <person name="Mikkelsen T."/>
            <person name="Moran J.V."/>
            <person name="Mulder N."/>
            <person name="Pollara V.J."/>
            <person name="Ponting C.P."/>
            <person name="Schuler G."/>
            <person name="Schultz J."/>
            <person name="Slater G."/>
            <person name="Smit A.F."/>
            <person name="Stupka E."/>
            <person name="Szustakowski J."/>
            <person name="Thierry-Mieg D."/>
            <person name="Thierry-Mieg J."/>
            <person name="Wagner L."/>
            <person name="Wallis J."/>
            <person name="Wheeler R."/>
            <person name="Williams A."/>
            <person name="Wolf Y.I."/>
            <person name="Wolfe K.H."/>
            <person name="Yang S.P."/>
            <person name="Yeh R.F."/>
            <person name="Collins F."/>
            <person name="Guyer M.S."/>
            <person name="Peterson J."/>
            <person name="Felsenfeld A."/>
            <person name="Wetterstrand K.A."/>
            <person name="Patrinos A."/>
            <person name="Morgan M.J."/>
            <person name="de Jong P."/>
            <person name="Catanese J.J."/>
            <person name="Osoegawa K."/>
            <person name="Shizuya H."/>
            <person name="Choi S."/>
            <person name="Chen Y.J."/>
        </authorList>
    </citation>
    <scope>NUCLEOTIDE SEQUENCE [LARGE SCALE GENOMIC DNA]</scope>
</reference>
<dbReference type="VEuPathDB" id="HostDB:ENSG00000165409"/>
<dbReference type="HGNC" id="HGNC:12373">
    <property type="gene designation" value="TSHR"/>
</dbReference>
<gene>
    <name evidence="2" type="primary">TSHR</name>
</gene>
<dbReference type="GO" id="GO:0016020">
    <property type="term" value="C:membrane"/>
    <property type="evidence" value="ECO:0007669"/>
    <property type="project" value="InterPro"/>
</dbReference>
<dbReference type="Ensembl" id="ENST00000642209.1">
    <property type="protein sequence ID" value="ENSP00000495625.1"/>
    <property type="gene ID" value="ENSG00000165409.18"/>
</dbReference>
<dbReference type="MassIVE" id="A0A2R8Y709"/>
<dbReference type="InterPro" id="IPR002274">
    <property type="entry name" value="TSH_rcpt"/>
</dbReference>
<dbReference type="OpenTargets" id="ENSG00000165409"/>
<proteinExistence type="predicted"/>
<dbReference type="SMR" id="A0A2R8Y709"/>
<sequence>MRPADLLQLVLLLDLPRDLGGMGCSSPPCECHQEEDFRVTCKDIQRIPSLPPSTQTLYWRRERKKVWELEIKFNIEGDILNPSQEERKS</sequence>
<organism evidence="2 3">
    <name type="scientific">Homo sapiens</name>
    <name type="common">Human</name>
    <dbReference type="NCBI Taxonomy" id="9606"/>
    <lineage>
        <taxon>Eukaryota</taxon>
        <taxon>Metazoa</taxon>
        <taxon>Chordata</taxon>
        <taxon>Craniata</taxon>
        <taxon>Vertebrata</taxon>
        <taxon>Euteleostomi</taxon>
        <taxon>Mammalia</taxon>
        <taxon>Eutheria</taxon>
        <taxon>Euarchontoglires</taxon>
        <taxon>Primates</taxon>
        <taxon>Haplorrhini</taxon>
        <taxon>Catarrhini</taxon>
        <taxon>Hominidae</taxon>
        <taxon>Homo</taxon>
    </lineage>
</organism>
<keyword evidence="3" id="KW-1185">Reference proteome</keyword>
<dbReference type="GeneTree" id="ENSGT00940000156510"/>
<dbReference type="ChiTaRS" id="TSHR">
    <property type="organism name" value="human"/>
</dbReference>
<dbReference type="OrthoDB" id="5981530at2759"/>
<dbReference type="ExpressionAtlas" id="A0A2R8Y709">
    <property type="expression patterns" value="baseline and differential"/>
</dbReference>
<dbReference type="PRINTS" id="PR01145">
    <property type="entry name" value="TSHRECEPTOR"/>
</dbReference>
<evidence type="ECO:0000256" key="1">
    <source>
        <dbReference type="SAM" id="SignalP"/>
    </source>
</evidence>
<dbReference type="AlphaFoldDB" id="A0A2R8Y709"/>
<reference evidence="2" key="5">
    <citation type="submission" date="2025-09" db="UniProtKB">
        <authorList>
            <consortium name="Ensembl"/>
        </authorList>
    </citation>
    <scope>IDENTIFICATION</scope>
</reference>
<evidence type="ECO:0000313" key="2">
    <source>
        <dbReference type="Ensembl" id="ENSP00000495625.1"/>
    </source>
</evidence>
<protein>
    <submittedName>
        <fullName evidence="2">Thyroid stimulating hormone receptor</fullName>
    </submittedName>
</protein>
<reference evidence="2 3" key="2">
    <citation type="journal article" date="2003" name="Nature">
        <title>The DNA sequence and analysis of human chromosome 14.</title>
        <authorList>
            <person name="Heilig R."/>
            <person name="Eckenberg R."/>
            <person name="Petit J.L."/>
            <person name="Fonknechten N."/>
            <person name="Da Silva C."/>
            <person name="Cattolico L."/>
            <person name="Levy M."/>
            <person name="Barbe V."/>
            <person name="de Berardinis V."/>
            <person name="Ureta-Vidal A."/>
            <person name="Pelletier E."/>
            <person name="Vico V."/>
            <person name="Anthouard V."/>
            <person name="Rowen L."/>
            <person name="Madan A."/>
            <person name="Qin S."/>
            <person name="Sun H."/>
            <person name="Du H."/>
            <person name="Pepin K."/>
            <person name="Artiguenave F."/>
            <person name="Robert C."/>
            <person name="Cruaud C."/>
            <person name="Bruls T."/>
            <person name="Jaillon O."/>
            <person name="Friedlander L."/>
            <person name="Samson G."/>
            <person name="Brottier P."/>
            <person name="Cure S."/>
            <person name="Segurens B."/>
            <person name="Aniere F."/>
            <person name="Samain S."/>
            <person name="Crespeau H."/>
            <person name="Abbasi N."/>
            <person name="Aiach N."/>
            <person name="Boscus D."/>
            <person name="Dickhoff R."/>
            <person name="Dors M."/>
            <person name="Dubois I."/>
            <person name="Friedman C."/>
            <person name="Gouyvenoux M."/>
            <person name="James R."/>
            <person name="Madan A."/>
            <person name="Mairey-Estrada B."/>
            <person name="Mangenot S."/>
            <person name="Martins N."/>
            <person name="Menard M."/>
            <person name="Oztas S."/>
            <person name="Ratcliffe A."/>
            <person name="Shaffer T."/>
            <person name="Trask B."/>
            <person name="Vacherie B."/>
            <person name="Bellemere C."/>
            <person name="Belser C."/>
            <person name="Besnard-Gonnet M."/>
            <person name="Bartol-Mavel D."/>
            <person name="Boutard M."/>
            <person name="Briez-Silla S."/>
            <person name="Combette S."/>
            <person name="Dufosse-Laurent V."/>
            <person name="Ferron C."/>
            <person name="Lechaplais C."/>
            <person name="Louesse C."/>
            <person name="Muselet D."/>
            <person name="Magdelenat G."/>
            <person name="Pateau E."/>
            <person name="Petit E."/>
            <person name="Sirvain-Trukniewicz P."/>
            <person name="Trybou A."/>
            <person name="Vega-Czarny N."/>
            <person name="Bataille E."/>
            <person name="Bluet E."/>
            <person name="Bordelais I."/>
            <person name="Dubois M."/>
            <person name="Dumont C."/>
            <person name="Guerin T."/>
            <person name="Haffray S."/>
            <person name="Hammadi R."/>
            <person name="Muanga J."/>
            <person name="Pellouin V."/>
            <person name="Robert D."/>
            <person name="Wunderle E."/>
            <person name="Gauguet G."/>
            <person name="Roy A."/>
            <person name="Sainte-Marthe L."/>
            <person name="Verdier J."/>
            <person name="Verdier-Discala C."/>
            <person name="Hillier L."/>
            <person name="Fulton L."/>
            <person name="McPherson J."/>
            <person name="Matsuda F."/>
            <person name="Wilson R."/>
            <person name="Scarpelli C."/>
            <person name="Gyapay G."/>
            <person name="Wincker P."/>
            <person name="Saurin W."/>
            <person name="Quetier F."/>
            <person name="Waterston R."/>
            <person name="Hood L."/>
            <person name="Weissenbach J."/>
        </authorList>
    </citation>
    <scope>NUCLEOTIDE SEQUENCE [LARGE SCALE GENOMIC DNA]</scope>
</reference>
<dbReference type="GO" id="GO:0004996">
    <property type="term" value="F:thyroid-stimulating hormone receptor activity"/>
    <property type="evidence" value="ECO:0007669"/>
    <property type="project" value="InterPro"/>
</dbReference>
<dbReference type="EMBL" id="AC010582">
    <property type="status" value="NOT_ANNOTATED_CDS"/>
    <property type="molecule type" value="Genomic_DNA"/>
</dbReference>
<dbReference type="InterPro" id="IPR032675">
    <property type="entry name" value="LRR_dom_sf"/>
</dbReference>
<dbReference type="Gene3D" id="3.80.10.10">
    <property type="entry name" value="Ribonuclease Inhibitor"/>
    <property type="match status" value="1"/>
</dbReference>
<dbReference type="EMBL" id="AC010072">
    <property type="status" value="NOT_ANNOTATED_CDS"/>
    <property type="molecule type" value="Genomic_DNA"/>
</dbReference>
<evidence type="ECO:0000313" key="3">
    <source>
        <dbReference type="Proteomes" id="UP000005640"/>
    </source>
</evidence>
<feature type="chain" id="PRO_5015352741" evidence="1">
    <location>
        <begin position="22"/>
        <end position="89"/>
    </location>
</feature>
<keyword evidence="1" id="KW-0732">Signal</keyword>
<dbReference type="EMBL" id="AL136040">
    <property type="status" value="NOT_ANNOTATED_CDS"/>
    <property type="molecule type" value="Genomic_DNA"/>
</dbReference>
<dbReference type="Bgee" id="ENSG00000165409">
    <property type="expression patterns" value="Expressed in left lobe of thyroid gland and 109 other cell types or tissues"/>
</dbReference>
<name>A0A2R8Y709_HUMAN</name>
<reference evidence="2" key="4">
    <citation type="submission" date="2025-08" db="UniProtKB">
        <authorList>
            <consortium name="Ensembl"/>
        </authorList>
    </citation>
    <scope>IDENTIFICATION</scope>
</reference>